<comment type="catalytic activity">
    <reaction evidence="1 10">
        <text>a fatty acyl-[ACP] + phosphate = an acyl phosphate + holo-[ACP]</text>
        <dbReference type="Rhea" id="RHEA:42292"/>
        <dbReference type="Rhea" id="RHEA-COMP:9685"/>
        <dbReference type="Rhea" id="RHEA-COMP:14125"/>
        <dbReference type="ChEBI" id="CHEBI:43474"/>
        <dbReference type="ChEBI" id="CHEBI:59918"/>
        <dbReference type="ChEBI" id="CHEBI:64479"/>
        <dbReference type="ChEBI" id="CHEBI:138651"/>
        <dbReference type="EC" id="2.3.1.274"/>
    </reaction>
</comment>
<evidence type="ECO:0000256" key="4">
    <source>
        <dbReference type="ARBA" id="ARBA00022679"/>
    </source>
</evidence>
<evidence type="ECO:0000256" key="2">
    <source>
        <dbReference type="ARBA" id="ARBA00022490"/>
    </source>
</evidence>
<evidence type="ECO:0000256" key="3">
    <source>
        <dbReference type="ARBA" id="ARBA00022516"/>
    </source>
</evidence>
<evidence type="ECO:0000256" key="7">
    <source>
        <dbReference type="ARBA" id="ARBA00023264"/>
    </source>
</evidence>
<gene>
    <name evidence="10" type="primary">plsX</name>
    <name evidence="11" type="ORF">Bandiella_00862</name>
</gene>
<keyword evidence="6 10" id="KW-0594">Phospholipid biosynthesis</keyword>
<evidence type="ECO:0000256" key="6">
    <source>
        <dbReference type="ARBA" id="ARBA00023209"/>
    </source>
</evidence>
<name>A0ABZ0UNR5_9RICK</name>
<evidence type="ECO:0000256" key="10">
    <source>
        <dbReference type="HAMAP-Rule" id="MF_00019"/>
    </source>
</evidence>
<comment type="function">
    <text evidence="10">Catalyzes the reversible formation of acyl-phosphate (acyl-PO(4)) from acyl-[acyl-carrier-protein] (acyl-ACP). This enzyme utilizes acyl-ACP as fatty acyl donor, but not acyl-CoA.</text>
</comment>
<proteinExistence type="inferred from homology"/>
<comment type="similarity">
    <text evidence="10">Belongs to the PlsX family.</text>
</comment>
<keyword evidence="2 10" id="KW-0963">Cytoplasm</keyword>
<keyword evidence="11" id="KW-0012">Acyltransferase</keyword>
<dbReference type="Pfam" id="PF02504">
    <property type="entry name" value="FA_synthesis"/>
    <property type="match status" value="1"/>
</dbReference>
<evidence type="ECO:0000256" key="1">
    <source>
        <dbReference type="ARBA" id="ARBA00001232"/>
    </source>
</evidence>
<organism evidence="11 12">
    <name type="scientific">Candidatus Bandiella euplotis</name>
    <dbReference type="NCBI Taxonomy" id="1664265"/>
    <lineage>
        <taxon>Bacteria</taxon>
        <taxon>Pseudomonadati</taxon>
        <taxon>Pseudomonadota</taxon>
        <taxon>Alphaproteobacteria</taxon>
        <taxon>Rickettsiales</taxon>
        <taxon>Candidatus Midichloriaceae</taxon>
        <taxon>Candidatus Bandiella</taxon>
    </lineage>
</organism>
<dbReference type="EMBL" id="CP110820">
    <property type="protein sequence ID" value="WPX96738.1"/>
    <property type="molecule type" value="Genomic_DNA"/>
</dbReference>
<dbReference type="InterPro" id="IPR012281">
    <property type="entry name" value="Phospholipid_synth_PlsX-like"/>
</dbReference>
<dbReference type="Proteomes" id="UP001327219">
    <property type="component" value="Chromosome"/>
</dbReference>
<comment type="subunit">
    <text evidence="9 10">Homodimer. Probably interacts with PlsY.</text>
</comment>
<dbReference type="NCBIfam" id="TIGR00182">
    <property type="entry name" value="plsX"/>
    <property type="match status" value="1"/>
</dbReference>
<dbReference type="InterPro" id="IPR003664">
    <property type="entry name" value="FA_synthesis"/>
</dbReference>
<protein>
    <recommendedName>
        <fullName evidence="8 10">Phosphate acyltransferase</fullName>
        <ecNumber evidence="8 10">2.3.1.274</ecNumber>
    </recommendedName>
    <alternativeName>
        <fullName evidence="10">Acyl-ACP phosphotransacylase</fullName>
    </alternativeName>
    <alternativeName>
        <fullName evidence="10">Acyl-[acyl-carrier-protein]--phosphate acyltransferase</fullName>
    </alternativeName>
    <alternativeName>
        <fullName evidence="10">Phosphate-acyl-ACP acyltransferase</fullName>
    </alternativeName>
</protein>
<dbReference type="SUPFAM" id="SSF53659">
    <property type="entry name" value="Isocitrate/Isopropylmalate dehydrogenase-like"/>
    <property type="match status" value="1"/>
</dbReference>
<dbReference type="PIRSF" id="PIRSF002465">
    <property type="entry name" value="Phsphlp_syn_PlsX"/>
    <property type="match status" value="1"/>
</dbReference>
<dbReference type="HAMAP" id="MF_00019">
    <property type="entry name" value="PlsX"/>
    <property type="match status" value="1"/>
</dbReference>
<evidence type="ECO:0000313" key="12">
    <source>
        <dbReference type="Proteomes" id="UP001327219"/>
    </source>
</evidence>
<comment type="subcellular location">
    <subcellularLocation>
        <location evidence="10">Cytoplasm</location>
    </subcellularLocation>
    <text evidence="10">Associated with the membrane possibly through PlsY.</text>
</comment>
<keyword evidence="12" id="KW-1185">Reference proteome</keyword>
<keyword evidence="5 10" id="KW-0443">Lipid metabolism</keyword>
<evidence type="ECO:0000256" key="9">
    <source>
        <dbReference type="ARBA" id="ARBA00046608"/>
    </source>
</evidence>
<comment type="pathway">
    <text evidence="10">Lipid metabolism; phospholipid metabolism.</text>
</comment>
<dbReference type="PANTHER" id="PTHR30100">
    <property type="entry name" value="FATTY ACID/PHOSPHOLIPID SYNTHESIS PROTEIN PLSX"/>
    <property type="match status" value="1"/>
</dbReference>
<dbReference type="RefSeq" id="WP_323732462.1">
    <property type="nucleotide sequence ID" value="NZ_CP110820.1"/>
</dbReference>
<dbReference type="Gene3D" id="3.40.718.10">
    <property type="entry name" value="Isopropylmalate Dehydrogenase"/>
    <property type="match status" value="1"/>
</dbReference>
<keyword evidence="7 10" id="KW-1208">Phospholipid metabolism</keyword>
<sequence>MSQKILISIDAMGGANSPSAVVEAIGRFLATNGDTFFQIYGKKMDVLPYVILHQLPKNRYKLINCDEAISDDDKPTEAWRNGKNSSMRKAIEAVQNGQAHTVVSCGNTGALMLIAKMLLGTIGNIKRPAIAGVFPNMKKDKTIVLDMGANLECSETHLFQFALMGSCFARALFQKENPKVGILNVGSETSKGRELEQMTYKILEESELNFVGFVEGHEVAQGKVDVLVTDGFSGNIFLKASEGAAGACIDLVKASIEKGNVIAKLAGLVLKQSIGKSFKHLSPDANNGAMFMGLKGIVIKSHGSASVDGIVNAISTAHQLVEYDINTKISEELALFEAKGVGLNFVDIIKQTSAKILGLKE</sequence>
<accession>A0ABZ0UNR5</accession>
<evidence type="ECO:0000313" key="11">
    <source>
        <dbReference type="EMBL" id="WPX96738.1"/>
    </source>
</evidence>
<dbReference type="EC" id="2.3.1.274" evidence="8 10"/>
<keyword evidence="3 10" id="KW-0444">Lipid biosynthesis</keyword>
<keyword evidence="4 10" id="KW-0808">Transferase</keyword>
<reference evidence="11 12" key="1">
    <citation type="submission" date="2022-11" db="EMBL/GenBank/DDBJ databases">
        <title>Host association and intracellularity evolved multiple times independently in the Rickettsiales.</title>
        <authorList>
            <person name="Castelli M."/>
            <person name="Nardi T."/>
            <person name="Gammuto L."/>
            <person name="Bellinzona G."/>
            <person name="Sabaneyeva E."/>
            <person name="Potekhin A."/>
            <person name="Serra V."/>
            <person name="Petroni G."/>
            <person name="Sassera D."/>
        </authorList>
    </citation>
    <scope>NUCLEOTIDE SEQUENCE [LARGE SCALE GENOMIC DNA]</scope>
    <source>
        <strain evidence="11 12">NDG2</strain>
    </source>
</reference>
<dbReference type="GO" id="GO:0016746">
    <property type="term" value="F:acyltransferase activity"/>
    <property type="evidence" value="ECO:0007669"/>
    <property type="project" value="UniProtKB-KW"/>
</dbReference>
<evidence type="ECO:0000256" key="5">
    <source>
        <dbReference type="ARBA" id="ARBA00023098"/>
    </source>
</evidence>
<evidence type="ECO:0000256" key="8">
    <source>
        <dbReference type="ARBA" id="ARBA00024069"/>
    </source>
</evidence>
<dbReference type="PANTHER" id="PTHR30100:SF1">
    <property type="entry name" value="PHOSPHATE ACYLTRANSFERASE"/>
    <property type="match status" value="1"/>
</dbReference>